<feature type="chain" id="PRO_5012561279" evidence="1">
    <location>
        <begin position="25"/>
        <end position="839"/>
    </location>
</feature>
<dbReference type="InterPro" id="IPR033413">
    <property type="entry name" value="DUF5117"/>
</dbReference>
<dbReference type="PANTHER" id="PTHR38478:SF1">
    <property type="entry name" value="ZINC DEPENDENT METALLOPROTEASE DOMAIN LIPOPROTEIN"/>
    <property type="match status" value="1"/>
</dbReference>
<dbReference type="Pfam" id="PF16313">
    <property type="entry name" value="DUF4953"/>
    <property type="match status" value="1"/>
</dbReference>
<dbReference type="GO" id="GO:0008237">
    <property type="term" value="F:metallopeptidase activity"/>
    <property type="evidence" value="ECO:0007669"/>
    <property type="project" value="InterPro"/>
</dbReference>
<dbReference type="RefSeq" id="WP_096053341.1">
    <property type="nucleotide sequence ID" value="NZ_CP023315.3"/>
</dbReference>
<feature type="domain" description="EcxA zinc-binding" evidence="2">
    <location>
        <begin position="422"/>
        <end position="727"/>
    </location>
</feature>
<dbReference type="CDD" id="cd04276">
    <property type="entry name" value="ZnMc_MMP_like_2"/>
    <property type="match status" value="1"/>
</dbReference>
<dbReference type="AlphaFoldDB" id="A0A290N256"/>
<organism evidence="4 5">
    <name type="scientific">Caulobacter vibrioides</name>
    <name type="common">Caulobacter crescentus</name>
    <dbReference type="NCBI Taxonomy" id="155892"/>
    <lineage>
        <taxon>Bacteria</taxon>
        <taxon>Pseudomonadati</taxon>
        <taxon>Pseudomonadota</taxon>
        <taxon>Alphaproteobacteria</taxon>
        <taxon>Caulobacterales</taxon>
        <taxon>Caulobacteraceae</taxon>
        <taxon>Caulobacter</taxon>
    </lineage>
</organism>
<reference evidence="5" key="1">
    <citation type="submission" date="2017-09" db="EMBL/GenBank/DDBJ databases">
        <title>Genome evolution observed in wild isolates of Caulobacter crescentus.</title>
        <authorList>
            <person name="Ely B."/>
            <person name="Wilson K."/>
            <person name="Scott D."/>
        </authorList>
    </citation>
    <scope>NUCLEOTIDE SEQUENCE [LARGE SCALE GENOMIC DNA]</scope>
    <source>
        <strain evidence="5">CB13b1a</strain>
    </source>
</reference>
<evidence type="ECO:0000313" key="4">
    <source>
        <dbReference type="EMBL" id="ATC33984.1"/>
    </source>
</evidence>
<gene>
    <name evidence="4" type="ORF">CA606_17525</name>
</gene>
<dbReference type="InterPro" id="IPR024079">
    <property type="entry name" value="MetalloPept_cat_dom_sf"/>
</dbReference>
<dbReference type="Proteomes" id="UP000217311">
    <property type="component" value="Chromosome"/>
</dbReference>
<dbReference type="InterPro" id="IPR034032">
    <property type="entry name" value="Zn_MMP-like_bac"/>
</dbReference>
<feature type="domain" description="DUF5117" evidence="3">
    <location>
        <begin position="106"/>
        <end position="294"/>
    </location>
</feature>
<evidence type="ECO:0000259" key="3">
    <source>
        <dbReference type="Pfam" id="PF17148"/>
    </source>
</evidence>
<evidence type="ECO:0000313" key="5">
    <source>
        <dbReference type="Proteomes" id="UP000217311"/>
    </source>
</evidence>
<evidence type="ECO:0000259" key="2">
    <source>
        <dbReference type="Pfam" id="PF16313"/>
    </source>
</evidence>
<sequence>MGKHFIVSLMASACALAMVTPAAAIQKAPAAKASTKSVDKFAEATAGLERKDGLVPVFVDKKDGRILLLLPKPGADGVAGRYLYQTYLRAGLGSNPTGLDRSAPGDTQIIAFRKVGGKVVAQFENWGFSAARGSADERQAVAESFPISSVWSNAIEAEGPDGGLLVDVTAFLTRDAQGVARTLKRSKQGDFRLNDGLSYADTGAVNAFPKNIELEAVQTFVGDEPGSEVRGIVPDPRNVTLVLHHSLVALPEPGYQPRQNDPRVGVIDHTVADYSAPLDEPLVHRLVHRFRLEKTDPTAARSPVKTPIVFYIDRAAPEPVRSALMDGARWWAQAFDAAGFIDAFKVEVLPEGVSPLDARYSVVNWVHRQTRGWSYGHAVVDPRTGEIIKGDVLLGSQRIRQDRLIFEGLAGADATGKGGPNDPIEISLARLRQLATHEIGHSIGLQHNFAASTYGDRASVMDYPAPKIALKDGKLDFTDAYGRGLGAWDKFAIDWLYSPAPAGADEKAWLKAKADRSQAAGLRYVSDEDARSADTAHPLGAVWDNGSDPVAELDHLMAVRKVALDRFGLGNLPKGASVADLRRVVVPIYIFHRYQVDATAKLVGGIDFTYGAEGDGHEASKVVPVAQQAAAVDALLRTLSPAALDLGDKTLDVLNAGQSQGNDKAYDIETFGQGPVFDLPAASEVAADLVWSALFAPARLNRLVEAKRRDPAQLGLEGVMDKAFAAVAFDGKASVRQAELARRVRQRLVVSLAQALNDKTLSPTAAAVIRARLADWGKGLTKAGADGADRAQARFLAGIVADETGARLAALVEGGKAKVDIPPGPPIGETDWFGDILAN</sequence>
<protein>
    <submittedName>
        <fullName evidence="4">DUF5117 domain-containing protein</fullName>
    </submittedName>
</protein>
<name>A0A290N256_CAUVI</name>
<dbReference type="SUPFAM" id="SSF55486">
    <property type="entry name" value="Metalloproteases ('zincins'), catalytic domain"/>
    <property type="match status" value="1"/>
</dbReference>
<keyword evidence="1" id="KW-0732">Signal</keyword>
<dbReference type="InterPro" id="IPR032534">
    <property type="entry name" value="EcxA_zinc-bd"/>
</dbReference>
<dbReference type="EMBL" id="CP023315">
    <property type="protein sequence ID" value="ATC33984.1"/>
    <property type="molecule type" value="Genomic_DNA"/>
</dbReference>
<proteinExistence type="predicted"/>
<dbReference type="PANTHER" id="PTHR38478">
    <property type="entry name" value="PEPTIDASE M1A AND M12B"/>
    <property type="match status" value="1"/>
</dbReference>
<dbReference type="Gene3D" id="3.40.390.10">
    <property type="entry name" value="Collagenase (Catalytic Domain)"/>
    <property type="match status" value="1"/>
</dbReference>
<feature type="signal peptide" evidence="1">
    <location>
        <begin position="1"/>
        <end position="24"/>
    </location>
</feature>
<accession>A0A290N256</accession>
<evidence type="ECO:0000256" key="1">
    <source>
        <dbReference type="SAM" id="SignalP"/>
    </source>
</evidence>
<dbReference type="Pfam" id="PF17148">
    <property type="entry name" value="DUF5117"/>
    <property type="match status" value="1"/>
</dbReference>